<dbReference type="EMBL" id="ML769909">
    <property type="protein sequence ID" value="KAE9386138.1"/>
    <property type="molecule type" value="Genomic_DNA"/>
</dbReference>
<dbReference type="AlphaFoldDB" id="A0A6A4GKS4"/>
<protein>
    <submittedName>
        <fullName evidence="2">Uncharacterized protein</fullName>
    </submittedName>
</protein>
<accession>A0A6A4GKS4</accession>
<dbReference type="OrthoDB" id="5576441at2759"/>
<keyword evidence="3" id="KW-1185">Reference proteome</keyword>
<dbReference type="Proteomes" id="UP000799118">
    <property type="component" value="Unassembled WGS sequence"/>
</dbReference>
<evidence type="ECO:0000313" key="3">
    <source>
        <dbReference type="Proteomes" id="UP000799118"/>
    </source>
</evidence>
<gene>
    <name evidence="2" type="ORF">BT96DRAFT_949341</name>
</gene>
<proteinExistence type="predicted"/>
<sequence length="547" mass="59933">MHVVHQNLDGEIVEDSELEENIIEISDTSVIVISDSSMELPAGLPRSSLDSDLELDESLASLHLAHCNLNEETVQDSEPEQEAARSVESPSNIIEISDTSVIDVSDSSMELPAGLPRSSLDSDLELDDSLASLHLARCNLNEEIVQDSEPEQEAARSVESPSNVIEISDTSVIDISDSSMELPAGLPRCFLDYDPEADDPFPSLHLSKYPHNSNHPAGSSKRKTAPSSMTRRISNFSTIPAKKPVANSMMQCLVDKFPSDSMSRLLVCVCCDVVWTSRKSVPQKLKHIKACAKKQEIDEDTLVGLIPPIQPKGKGKATAKDSIPDTLYDKVVQDAAPKKRTRRQEVTGTVKDIGETRDAIMQKAQTVIAEGAFDVCETGGVGEHALDDEMSAESSLTPRFGKSRLARQHGFQARPMFQNDGENPELLSYSLPSSLPAGFPLRHTCSARVGYMGEEAIYVDSQLPVPQLFTLCNRLRLETNQSLILSGYGPCRAVRTQNLRLQKLPYNSQYCDTLLQANPCIINMSNSGGNMLPFTINKELKLSGHEN</sequence>
<organism evidence="2 3">
    <name type="scientific">Gymnopus androsaceus JB14</name>
    <dbReference type="NCBI Taxonomy" id="1447944"/>
    <lineage>
        <taxon>Eukaryota</taxon>
        <taxon>Fungi</taxon>
        <taxon>Dikarya</taxon>
        <taxon>Basidiomycota</taxon>
        <taxon>Agaricomycotina</taxon>
        <taxon>Agaricomycetes</taxon>
        <taxon>Agaricomycetidae</taxon>
        <taxon>Agaricales</taxon>
        <taxon>Marasmiineae</taxon>
        <taxon>Omphalotaceae</taxon>
        <taxon>Gymnopus</taxon>
    </lineage>
</organism>
<reference evidence="2" key="1">
    <citation type="journal article" date="2019" name="Environ. Microbiol.">
        <title>Fungal ecological strategies reflected in gene transcription - a case study of two litter decomposers.</title>
        <authorList>
            <person name="Barbi F."/>
            <person name="Kohler A."/>
            <person name="Barry K."/>
            <person name="Baskaran P."/>
            <person name="Daum C."/>
            <person name="Fauchery L."/>
            <person name="Ihrmark K."/>
            <person name="Kuo A."/>
            <person name="LaButti K."/>
            <person name="Lipzen A."/>
            <person name="Morin E."/>
            <person name="Grigoriev I.V."/>
            <person name="Henrissat B."/>
            <person name="Lindahl B."/>
            <person name="Martin F."/>
        </authorList>
    </citation>
    <scope>NUCLEOTIDE SEQUENCE</scope>
    <source>
        <strain evidence="2">JB14</strain>
    </source>
</reference>
<name>A0A6A4GKS4_9AGAR</name>
<feature type="region of interest" description="Disordered" evidence="1">
    <location>
        <begin position="202"/>
        <end position="230"/>
    </location>
</feature>
<evidence type="ECO:0000256" key="1">
    <source>
        <dbReference type="SAM" id="MobiDB-lite"/>
    </source>
</evidence>
<evidence type="ECO:0000313" key="2">
    <source>
        <dbReference type="EMBL" id="KAE9386138.1"/>
    </source>
</evidence>